<dbReference type="PANTHER" id="PTHR10907">
    <property type="entry name" value="REGUCALCIN"/>
    <property type="match status" value="1"/>
</dbReference>
<dbReference type="InterPro" id="IPR005511">
    <property type="entry name" value="SMP-30"/>
</dbReference>
<evidence type="ECO:0000313" key="3">
    <source>
        <dbReference type="EMBL" id="MFC5496502.1"/>
    </source>
</evidence>
<dbReference type="Gene3D" id="2.120.10.30">
    <property type="entry name" value="TolB, C-terminal domain"/>
    <property type="match status" value="1"/>
</dbReference>
<dbReference type="RefSeq" id="WP_376848520.1">
    <property type="nucleotide sequence ID" value="NZ_JBHSMF010000002.1"/>
</dbReference>
<sequence>MTTASTGSGQAWQLAVAQPDRLGESPFWHPRERLLYWVDIPAQQVRRCDTRGGAVESWPMPSEPGCIAPAHSGGLVIALRDGIYRARTWGGELALIARCDHDPRTTRFNDGKADPLGRFWAGTLYEPRDAPMARLYSVDCRPGNGQGGRPLVQTKAQDATTANGLAWSPDRKTMYWTDTPSHAIQAWDWDADSNAMTRHRIFKQFPGKPAGWQPGDGGYGGRPDGAAVDSQGNYWCAMYEGGRLLQLSPAGELLQDIAVPATCPTMPCFGGPDLRTLFVTTARDKRPANELERFPGSGCVFSMRVEVAGLPANLFAD</sequence>
<dbReference type="SUPFAM" id="SSF63829">
    <property type="entry name" value="Calcium-dependent phosphotriesterase"/>
    <property type="match status" value="1"/>
</dbReference>
<organism evidence="3 4">
    <name type="scientific">Caenimonas terrae</name>
    <dbReference type="NCBI Taxonomy" id="696074"/>
    <lineage>
        <taxon>Bacteria</taxon>
        <taxon>Pseudomonadati</taxon>
        <taxon>Pseudomonadota</taxon>
        <taxon>Betaproteobacteria</taxon>
        <taxon>Burkholderiales</taxon>
        <taxon>Comamonadaceae</taxon>
        <taxon>Caenimonas</taxon>
    </lineage>
</organism>
<evidence type="ECO:0000259" key="2">
    <source>
        <dbReference type="Pfam" id="PF08450"/>
    </source>
</evidence>
<proteinExistence type="inferred from homology"/>
<accession>A0ABW0NBY3</accession>
<feature type="domain" description="SMP-30/Gluconolactonase/LRE-like region" evidence="2">
    <location>
        <begin position="22"/>
        <end position="283"/>
    </location>
</feature>
<name>A0ABW0NBY3_9BURK</name>
<reference evidence="4" key="1">
    <citation type="journal article" date="2019" name="Int. J. Syst. Evol. Microbiol.">
        <title>The Global Catalogue of Microorganisms (GCM) 10K type strain sequencing project: providing services to taxonomists for standard genome sequencing and annotation.</title>
        <authorList>
            <consortium name="The Broad Institute Genomics Platform"/>
            <consortium name="The Broad Institute Genome Sequencing Center for Infectious Disease"/>
            <person name="Wu L."/>
            <person name="Ma J."/>
        </authorList>
    </citation>
    <scope>NUCLEOTIDE SEQUENCE [LARGE SCALE GENOMIC DNA]</scope>
    <source>
        <strain evidence="4">CCUG 57401</strain>
    </source>
</reference>
<comment type="similarity">
    <text evidence="1">Belongs to the SMP-30/CGR1 family.</text>
</comment>
<dbReference type="Pfam" id="PF08450">
    <property type="entry name" value="SGL"/>
    <property type="match status" value="1"/>
</dbReference>
<dbReference type="EC" id="3.1.1.99" evidence="3"/>
<dbReference type="InterPro" id="IPR011042">
    <property type="entry name" value="6-blade_b-propeller_TolB-like"/>
</dbReference>
<dbReference type="GO" id="GO:0016787">
    <property type="term" value="F:hydrolase activity"/>
    <property type="evidence" value="ECO:0007669"/>
    <property type="project" value="UniProtKB-KW"/>
</dbReference>
<dbReference type="InterPro" id="IPR013658">
    <property type="entry name" value="SGL"/>
</dbReference>
<comment type="caution">
    <text evidence="3">The sequence shown here is derived from an EMBL/GenBank/DDBJ whole genome shotgun (WGS) entry which is preliminary data.</text>
</comment>
<dbReference type="EMBL" id="JBHSMF010000002">
    <property type="protein sequence ID" value="MFC5496502.1"/>
    <property type="molecule type" value="Genomic_DNA"/>
</dbReference>
<evidence type="ECO:0000313" key="4">
    <source>
        <dbReference type="Proteomes" id="UP001596037"/>
    </source>
</evidence>
<gene>
    <name evidence="3" type="ORF">ACFPOE_03070</name>
</gene>
<dbReference type="PANTHER" id="PTHR10907:SF47">
    <property type="entry name" value="REGUCALCIN"/>
    <property type="match status" value="1"/>
</dbReference>
<dbReference type="Proteomes" id="UP001596037">
    <property type="component" value="Unassembled WGS sequence"/>
</dbReference>
<protein>
    <submittedName>
        <fullName evidence="3">SMP-30/gluconolactonase/LRE family protein</fullName>
        <ecNumber evidence="3">3.1.1.99</ecNumber>
    </submittedName>
</protein>
<dbReference type="PRINTS" id="PR01790">
    <property type="entry name" value="SMP30FAMILY"/>
</dbReference>
<evidence type="ECO:0000256" key="1">
    <source>
        <dbReference type="ARBA" id="ARBA00008853"/>
    </source>
</evidence>
<keyword evidence="3" id="KW-0378">Hydrolase</keyword>
<keyword evidence="4" id="KW-1185">Reference proteome</keyword>